<organism evidence="4 5">
    <name type="scientific">Paramicrobacterium agarici</name>
    <dbReference type="NCBI Taxonomy" id="630514"/>
    <lineage>
        <taxon>Bacteria</taxon>
        <taxon>Bacillati</taxon>
        <taxon>Actinomycetota</taxon>
        <taxon>Actinomycetes</taxon>
        <taxon>Micrococcales</taxon>
        <taxon>Microbacteriaceae</taxon>
        <taxon>Paramicrobacterium</taxon>
    </lineage>
</organism>
<keyword evidence="2" id="KW-0472">Membrane</keyword>
<dbReference type="GO" id="GO:0005886">
    <property type="term" value="C:plasma membrane"/>
    <property type="evidence" value="ECO:0007669"/>
    <property type="project" value="InterPro"/>
</dbReference>
<evidence type="ECO:0000259" key="3">
    <source>
        <dbReference type="Pfam" id="PF10099"/>
    </source>
</evidence>
<proteinExistence type="predicted"/>
<evidence type="ECO:0000313" key="4">
    <source>
        <dbReference type="EMBL" id="PFG30767.1"/>
    </source>
</evidence>
<feature type="transmembrane region" description="Helical" evidence="2">
    <location>
        <begin position="54"/>
        <end position="77"/>
    </location>
</feature>
<evidence type="ECO:0000313" key="5">
    <source>
        <dbReference type="Proteomes" id="UP000221369"/>
    </source>
</evidence>
<dbReference type="InterPro" id="IPR018764">
    <property type="entry name" value="RskA_C"/>
</dbReference>
<evidence type="ECO:0000256" key="1">
    <source>
        <dbReference type="SAM" id="MobiDB-lite"/>
    </source>
</evidence>
<dbReference type="EMBL" id="PDJE01000001">
    <property type="protein sequence ID" value="PFG30767.1"/>
    <property type="molecule type" value="Genomic_DNA"/>
</dbReference>
<protein>
    <submittedName>
        <fullName evidence="4">Anti-sigma-K factor rskA</fullName>
    </submittedName>
</protein>
<keyword evidence="2" id="KW-0812">Transmembrane</keyword>
<evidence type="ECO:0000256" key="2">
    <source>
        <dbReference type="SAM" id="Phobius"/>
    </source>
</evidence>
<feature type="domain" description="Anti-sigma K factor RskA C-terminal" evidence="3">
    <location>
        <begin position="65"/>
        <end position="191"/>
    </location>
</feature>
<keyword evidence="2" id="KW-1133">Transmembrane helix</keyword>
<dbReference type="Proteomes" id="UP000221369">
    <property type="component" value="Unassembled WGS sequence"/>
</dbReference>
<name>A0A2A9DVF5_9MICO</name>
<sequence>MNVSNENHAPLQDGPTTKSGKSAPSQVSETDWKQHKAKRRAAKKAEKKWFSRPVALVVSVVAVCVSVAVASGVVGLVENGNQLPQALTLAQVNAQTDVTRSEVVLDTIDNETATLVWSRHVESAVVIVEGLSRLDNSSYRVWYETAGEYTPVGELTVTHDGSEVWAALSGDVRSAQTVVITIDPADATEPGPDVVAEIRL</sequence>
<feature type="region of interest" description="Disordered" evidence="1">
    <location>
        <begin position="1"/>
        <end position="38"/>
    </location>
</feature>
<reference evidence="4 5" key="1">
    <citation type="submission" date="2017-10" db="EMBL/GenBank/DDBJ databases">
        <title>Sequencing the genomes of 1000 actinobacteria strains.</title>
        <authorList>
            <person name="Klenk H.-P."/>
        </authorList>
    </citation>
    <scope>NUCLEOTIDE SEQUENCE [LARGE SCALE GENOMIC DNA]</scope>
    <source>
        <strain evidence="4 5">DSM 21798</strain>
    </source>
</reference>
<gene>
    <name evidence="4" type="ORF">ATJ78_1705</name>
</gene>
<keyword evidence="5" id="KW-1185">Reference proteome</keyword>
<accession>A0A2A9DVF5</accession>
<dbReference type="AlphaFoldDB" id="A0A2A9DVF5"/>
<feature type="compositionally biased region" description="Polar residues" evidence="1">
    <location>
        <begin position="14"/>
        <end position="29"/>
    </location>
</feature>
<dbReference type="Pfam" id="PF10099">
    <property type="entry name" value="RskA_C"/>
    <property type="match status" value="1"/>
</dbReference>
<comment type="caution">
    <text evidence="4">The sequence shown here is derived from an EMBL/GenBank/DDBJ whole genome shotgun (WGS) entry which is preliminary data.</text>
</comment>